<evidence type="ECO:0000313" key="2">
    <source>
        <dbReference type="Proteomes" id="UP001157418"/>
    </source>
</evidence>
<reference evidence="1 2" key="1">
    <citation type="submission" date="2022-01" db="EMBL/GenBank/DDBJ databases">
        <authorList>
            <person name="Xiong W."/>
            <person name="Schranz E."/>
        </authorList>
    </citation>
    <scope>NUCLEOTIDE SEQUENCE [LARGE SCALE GENOMIC DNA]</scope>
</reference>
<dbReference type="Proteomes" id="UP001157418">
    <property type="component" value="Unassembled WGS sequence"/>
</dbReference>
<evidence type="ECO:0008006" key="3">
    <source>
        <dbReference type="Google" id="ProtNLM"/>
    </source>
</evidence>
<dbReference type="EMBL" id="CAKMRJ010005523">
    <property type="protein sequence ID" value="CAH1445287.1"/>
    <property type="molecule type" value="Genomic_DNA"/>
</dbReference>
<accession>A0AAU9P5C6</accession>
<dbReference type="AlphaFoldDB" id="A0AAU9P5C6"/>
<keyword evidence="2" id="KW-1185">Reference proteome</keyword>
<protein>
    <recommendedName>
        <fullName evidence="3">Secreted protein</fullName>
    </recommendedName>
</protein>
<comment type="caution">
    <text evidence="1">The sequence shown here is derived from an EMBL/GenBank/DDBJ whole genome shotgun (WGS) entry which is preliminary data.</text>
</comment>
<gene>
    <name evidence="1" type="ORF">LVIROSA_LOCUS31057</name>
</gene>
<evidence type="ECO:0000313" key="1">
    <source>
        <dbReference type="EMBL" id="CAH1445287.1"/>
    </source>
</evidence>
<sequence length="87" mass="9538">MKSRARCRRPFAIRRRDAAVTLSIAAVAAPLPETTCSAGLAAKIDGRVSIVAARVGSDRKMLFENLSSSSWGLCLRDFSSVRYFVFK</sequence>
<name>A0AAU9P5C6_9ASTR</name>
<organism evidence="1 2">
    <name type="scientific">Lactuca virosa</name>
    <dbReference type="NCBI Taxonomy" id="75947"/>
    <lineage>
        <taxon>Eukaryota</taxon>
        <taxon>Viridiplantae</taxon>
        <taxon>Streptophyta</taxon>
        <taxon>Embryophyta</taxon>
        <taxon>Tracheophyta</taxon>
        <taxon>Spermatophyta</taxon>
        <taxon>Magnoliopsida</taxon>
        <taxon>eudicotyledons</taxon>
        <taxon>Gunneridae</taxon>
        <taxon>Pentapetalae</taxon>
        <taxon>asterids</taxon>
        <taxon>campanulids</taxon>
        <taxon>Asterales</taxon>
        <taxon>Asteraceae</taxon>
        <taxon>Cichorioideae</taxon>
        <taxon>Cichorieae</taxon>
        <taxon>Lactucinae</taxon>
        <taxon>Lactuca</taxon>
    </lineage>
</organism>
<proteinExistence type="predicted"/>